<dbReference type="CDD" id="cd01949">
    <property type="entry name" value="GGDEF"/>
    <property type="match status" value="1"/>
</dbReference>
<keyword evidence="1" id="KW-0472">Membrane</keyword>
<gene>
    <name evidence="3" type="ORF">DEIPH_ctg017orf0034</name>
</gene>
<protein>
    <submittedName>
        <fullName evidence="3">Diguanylate cyclase</fullName>
    </submittedName>
</protein>
<dbReference type="InterPro" id="IPR029787">
    <property type="entry name" value="Nucleotide_cyclase"/>
</dbReference>
<reference evidence="3 4" key="1">
    <citation type="submission" date="2014-03" db="EMBL/GenBank/DDBJ databases">
        <title>Draft genome sequence of Deinococcus phoenicis 1P10ME.</title>
        <authorList>
            <person name="Stepanov V.G."/>
            <person name="Vaishampayan P."/>
            <person name="Venkateswaran K."/>
            <person name="Fox G.E."/>
        </authorList>
    </citation>
    <scope>NUCLEOTIDE SEQUENCE [LARGE SCALE GENOMIC DNA]</scope>
    <source>
        <strain evidence="3 4">1P10ME</strain>
    </source>
</reference>
<dbReference type="InterPro" id="IPR000160">
    <property type="entry name" value="GGDEF_dom"/>
</dbReference>
<feature type="transmembrane region" description="Helical" evidence="1">
    <location>
        <begin position="90"/>
        <end position="105"/>
    </location>
</feature>
<proteinExistence type="predicted"/>
<dbReference type="STRING" id="1476583.DEIPH_ctg017orf0034"/>
<accession>A0A016QRL6</accession>
<dbReference type="GO" id="GO:1902201">
    <property type="term" value="P:negative regulation of bacterial-type flagellum-dependent cell motility"/>
    <property type="evidence" value="ECO:0007669"/>
    <property type="project" value="TreeGrafter"/>
</dbReference>
<dbReference type="PROSITE" id="PS50887">
    <property type="entry name" value="GGDEF"/>
    <property type="match status" value="1"/>
</dbReference>
<dbReference type="Pfam" id="PF00990">
    <property type="entry name" value="GGDEF"/>
    <property type="match status" value="1"/>
</dbReference>
<feature type="domain" description="GGDEF" evidence="2">
    <location>
        <begin position="200"/>
        <end position="329"/>
    </location>
</feature>
<dbReference type="GO" id="GO:0005886">
    <property type="term" value="C:plasma membrane"/>
    <property type="evidence" value="ECO:0007669"/>
    <property type="project" value="TreeGrafter"/>
</dbReference>
<organism evidence="3 4">
    <name type="scientific">Deinococcus phoenicis</name>
    <dbReference type="NCBI Taxonomy" id="1476583"/>
    <lineage>
        <taxon>Bacteria</taxon>
        <taxon>Thermotogati</taxon>
        <taxon>Deinococcota</taxon>
        <taxon>Deinococci</taxon>
        <taxon>Deinococcales</taxon>
        <taxon>Deinococcaceae</taxon>
        <taxon>Deinococcus</taxon>
    </lineage>
</organism>
<dbReference type="SMART" id="SM00267">
    <property type="entry name" value="GGDEF"/>
    <property type="match status" value="1"/>
</dbReference>
<dbReference type="PANTHER" id="PTHR45138:SF9">
    <property type="entry name" value="DIGUANYLATE CYCLASE DGCM-RELATED"/>
    <property type="match status" value="1"/>
</dbReference>
<keyword evidence="4" id="KW-1185">Reference proteome</keyword>
<evidence type="ECO:0000313" key="4">
    <source>
        <dbReference type="Proteomes" id="UP000020492"/>
    </source>
</evidence>
<evidence type="ECO:0000256" key="1">
    <source>
        <dbReference type="SAM" id="Phobius"/>
    </source>
</evidence>
<sequence length="346" mass="37686">MFLLLVCLGTAAALGALWQQAPRFDPLDRVALPAVAALLLGLQLSVSRGWLTLHAAVGVAYSVTTLYFLLSLEHQFHVFAPRMHMLSESSYWFPVLYAAAFLLYAPRRAAWLAGSTYLLTFGLCLYHLLTGLGANDPQLAGAVMQFLLVGAVMIVLEATFAVQRVHLLAAREAAYRDALTGLANRRAAEERLAALARARDRFTLVLFDLDHFKAVNDLHGHATGDLVLRGVAGAAQSVLPSGGTAARWGGEEFLLILPALPDWQVRAMLDTLRAHLLSQRHGAVTGVTACFGVATARSGEHPDDVLARADDAMYAVKRRGRNDVLLADVRRTHHRTREEPVLGTLR</sequence>
<dbReference type="PATRIC" id="fig|1476583.3.peg.1058"/>
<evidence type="ECO:0000259" key="2">
    <source>
        <dbReference type="PROSITE" id="PS50887"/>
    </source>
</evidence>
<dbReference type="InterPro" id="IPR050469">
    <property type="entry name" value="Diguanylate_Cyclase"/>
</dbReference>
<dbReference type="SUPFAM" id="SSF55073">
    <property type="entry name" value="Nucleotide cyclase"/>
    <property type="match status" value="1"/>
</dbReference>
<dbReference type="AlphaFoldDB" id="A0A016QRL6"/>
<feature type="transmembrane region" description="Helical" evidence="1">
    <location>
        <begin position="110"/>
        <end position="129"/>
    </location>
</feature>
<dbReference type="EMBL" id="JHAC01000017">
    <property type="protein sequence ID" value="EYB68703.1"/>
    <property type="molecule type" value="Genomic_DNA"/>
</dbReference>
<keyword evidence="1" id="KW-1133">Transmembrane helix</keyword>
<dbReference type="PANTHER" id="PTHR45138">
    <property type="entry name" value="REGULATORY COMPONENTS OF SENSORY TRANSDUCTION SYSTEM"/>
    <property type="match status" value="1"/>
</dbReference>
<feature type="transmembrane region" description="Helical" evidence="1">
    <location>
        <begin position="53"/>
        <end position="70"/>
    </location>
</feature>
<dbReference type="GO" id="GO:0052621">
    <property type="term" value="F:diguanylate cyclase activity"/>
    <property type="evidence" value="ECO:0007669"/>
    <property type="project" value="TreeGrafter"/>
</dbReference>
<dbReference type="GO" id="GO:0043709">
    <property type="term" value="P:cell adhesion involved in single-species biofilm formation"/>
    <property type="evidence" value="ECO:0007669"/>
    <property type="project" value="TreeGrafter"/>
</dbReference>
<dbReference type="OrthoDB" id="9759607at2"/>
<name>A0A016QRL6_9DEIO</name>
<dbReference type="InterPro" id="IPR043128">
    <property type="entry name" value="Rev_trsase/Diguanyl_cyclase"/>
</dbReference>
<feature type="transmembrane region" description="Helical" evidence="1">
    <location>
        <begin position="141"/>
        <end position="162"/>
    </location>
</feature>
<keyword evidence="1" id="KW-0812">Transmembrane</keyword>
<comment type="caution">
    <text evidence="3">The sequence shown here is derived from an EMBL/GenBank/DDBJ whole genome shotgun (WGS) entry which is preliminary data.</text>
</comment>
<dbReference type="Gene3D" id="3.30.70.270">
    <property type="match status" value="1"/>
</dbReference>
<dbReference type="NCBIfam" id="TIGR00254">
    <property type="entry name" value="GGDEF"/>
    <property type="match status" value="1"/>
</dbReference>
<evidence type="ECO:0000313" key="3">
    <source>
        <dbReference type="EMBL" id="EYB68703.1"/>
    </source>
</evidence>
<dbReference type="eggNOG" id="COG3706">
    <property type="taxonomic scope" value="Bacteria"/>
</dbReference>
<dbReference type="Proteomes" id="UP000020492">
    <property type="component" value="Unassembled WGS sequence"/>
</dbReference>